<dbReference type="InterPro" id="IPR045341">
    <property type="entry name" value="DUF6532"/>
</dbReference>
<dbReference type="OrthoDB" id="3056207at2759"/>
<sequence length="384" mass="42238">MHEKPKISAQQLKYEDEKPVIRVSKAIQPSKIKKAKDDQSDWHLTARIVFPATGGQIRLLEQNGSLKAIAKLAIDLHLYEIAFKAGYEGSVSRPLSSRRIVRKSAKKHPDGLHIGERARRDIVFCAHLVPIIFTRGGNVRTALRNSAISKVATHYELNKPGITPSQVRFIVKQLLDQQRYILPYAPAPAPRSATSIDPDAALADATSAVTNSVTPDDTSPNPQDSAGTKNAQKPANVPKIIKNFITTLPFHAPAIVDVIHDVWWSNAKSLGFKHVKELKSHRIDRPAEVVLPDAMICLAGANVWAALLSYETGRYVPAKDFSQDRLENTYTSLLAVINKQRDGPSAKFFNNTMHELYLKASHSAVVAEGSSSANNVICLPIDSD</sequence>
<accession>A0A8H7CHP9</accession>
<reference evidence="3" key="1">
    <citation type="submission" date="2020-05" db="EMBL/GenBank/DDBJ databases">
        <title>Mycena genomes resolve the evolution of fungal bioluminescence.</title>
        <authorList>
            <person name="Tsai I.J."/>
        </authorList>
    </citation>
    <scope>NUCLEOTIDE SEQUENCE</scope>
    <source>
        <strain evidence="3">CCC161011</strain>
    </source>
</reference>
<feature type="domain" description="DUF6532" evidence="2">
    <location>
        <begin position="81"/>
        <end position="186"/>
    </location>
</feature>
<evidence type="ECO:0000313" key="3">
    <source>
        <dbReference type="EMBL" id="KAF7336357.1"/>
    </source>
</evidence>
<organism evidence="3 4">
    <name type="scientific">Mycena venus</name>
    <dbReference type="NCBI Taxonomy" id="2733690"/>
    <lineage>
        <taxon>Eukaryota</taxon>
        <taxon>Fungi</taxon>
        <taxon>Dikarya</taxon>
        <taxon>Basidiomycota</taxon>
        <taxon>Agaricomycotina</taxon>
        <taxon>Agaricomycetes</taxon>
        <taxon>Agaricomycetidae</taxon>
        <taxon>Agaricales</taxon>
        <taxon>Marasmiineae</taxon>
        <taxon>Mycenaceae</taxon>
        <taxon>Mycena</taxon>
    </lineage>
</organism>
<gene>
    <name evidence="3" type="ORF">MVEN_02184200</name>
</gene>
<proteinExistence type="predicted"/>
<name>A0A8H7CHP9_9AGAR</name>
<feature type="domain" description="DUF6532" evidence="2">
    <location>
        <begin position="243"/>
        <end position="339"/>
    </location>
</feature>
<protein>
    <recommendedName>
        <fullName evidence="2">DUF6532 domain-containing protein</fullName>
    </recommendedName>
</protein>
<evidence type="ECO:0000259" key="2">
    <source>
        <dbReference type="Pfam" id="PF20149"/>
    </source>
</evidence>
<dbReference type="Pfam" id="PF20149">
    <property type="entry name" value="DUF6532"/>
    <property type="match status" value="2"/>
</dbReference>
<dbReference type="Proteomes" id="UP000620124">
    <property type="component" value="Unassembled WGS sequence"/>
</dbReference>
<evidence type="ECO:0000313" key="4">
    <source>
        <dbReference type="Proteomes" id="UP000620124"/>
    </source>
</evidence>
<dbReference type="AlphaFoldDB" id="A0A8H7CHP9"/>
<comment type="caution">
    <text evidence="3">The sequence shown here is derived from an EMBL/GenBank/DDBJ whole genome shotgun (WGS) entry which is preliminary data.</text>
</comment>
<dbReference type="EMBL" id="JACAZI010000023">
    <property type="protein sequence ID" value="KAF7336357.1"/>
    <property type="molecule type" value="Genomic_DNA"/>
</dbReference>
<keyword evidence="4" id="KW-1185">Reference proteome</keyword>
<evidence type="ECO:0000256" key="1">
    <source>
        <dbReference type="SAM" id="MobiDB-lite"/>
    </source>
</evidence>
<feature type="region of interest" description="Disordered" evidence="1">
    <location>
        <begin position="207"/>
        <end position="233"/>
    </location>
</feature>